<sequence>MQLDEIWMNQSLAFSSPSPGPRSHVAPESENWSIFGPNPWISSNPRSRASAVMLGEGAPKFRSTDAPSQDISPAPTGELGNDSRDSDSQLQLAARSVVSLHSVCSFQSGLW</sequence>
<dbReference type="AlphaFoldDB" id="A0A3D8SH62"/>
<feature type="compositionally biased region" description="Polar residues" evidence="1">
    <location>
        <begin position="8"/>
        <end position="17"/>
    </location>
</feature>
<gene>
    <name evidence="2" type="ORF">BP5796_04014</name>
</gene>
<evidence type="ECO:0000256" key="1">
    <source>
        <dbReference type="SAM" id="MobiDB-lite"/>
    </source>
</evidence>
<organism evidence="2 3">
    <name type="scientific">Coleophoma crateriformis</name>
    <dbReference type="NCBI Taxonomy" id="565419"/>
    <lineage>
        <taxon>Eukaryota</taxon>
        <taxon>Fungi</taxon>
        <taxon>Dikarya</taxon>
        <taxon>Ascomycota</taxon>
        <taxon>Pezizomycotina</taxon>
        <taxon>Leotiomycetes</taxon>
        <taxon>Helotiales</taxon>
        <taxon>Dermateaceae</taxon>
        <taxon>Coleophoma</taxon>
    </lineage>
</organism>
<keyword evidence="3" id="KW-1185">Reference proteome</keyword>
<reference evidence="2 3" key="1">
    <citation type="journal article" date="2018" name="IMA Fungus">
        <title>IMA Genome-F 9: Draft genome sequence of Annulohypoxylon stygium, Aspergillus mulundensis, Berkeleyomyces basicola (syn. Thielaviopsis basicola), Ceratocystis smalleyi, two Cercospora beticola strains, Coleophoma cylindrospora, Fusarium fracticaudum, Phialophora cf. hyalina, and Morchella septimelata.</title>
        <authorList>
            <person name="Wingfield B.D."/>
            <person name="Bills G.F."/>
            <person name="Dong Y."/>
            <person name="Huang W."/>
            <person name="Nel W.J."/>
            <person name="Swalarsk-Parry B.S."/>
            <person name="Vaghefi N."/>
            <person name="Wilken P.M."/>
            <person name="An Z."/>
            <person name="de Beer Z.W."/>
            <person name="De Vos L."/>
            <person name="Chen L."/>
            <person name="Duong T.A."/>
            <person name="Gao Y."/>
            <person name="Hammerbacher A."/>
            <person name="Kikkert J.R."/>
            <person name="Li Y."/>
            <person name="Li H."/>
            <person name="Li K."/>
            <person name="Li Q."/>
            <person name="Liu X."/>
            <person name="Ma X."/>
            <person name="Naidoo K."/>
            <person name="Pethybridge S.J."/>
            <person name="Sun J."/>
            <person name="Steenkamp E.T."/>
            <person name="van der Nest M.A."/>
            <person name="van Wyk S."/>
            <person name="Wingfield M.J."/>
            <person name="Xiong C."/>
            <person name="Yue Q."/>
            <person name="Zhang X."/>
        </authorList>
    </citation>
    <scope>NUCLEOTIDE SEQUENCE [LARGE SCALE GENOMIC DNA]</scope>
    <source>
        <strain evidence="2 3">BP5796</strain>
    </source>
</reference>
<dbReference type="Proteomes" id="UP000256328">
    <property type="component" value="Unassembled WGS sequence"/>
</dbReference>
<accession>A0A3D8SH62</accession>
<feature type="region of interest" description="Disordered" evidence="1">
    <location>
        <begin position="54"/>
        <end position="88"/>
    </location>
</feature>
<dbReference type="EMBL" id="PDLN01000005">
    <property type="protein sequence ID" value="RDW85689.1"/>
    <property type="molecule type" value="Genomic_DNA"/>
</dbReference>
<evidence type="ECO:0000313" key="3">
    <source>
        <dbReference type="Proteomes" id="UP000256328"/>
    </source>
</evidence>
<protein>
    <submittedName>
        <fullName evidence="2">Uncharacterized protein</fullName>
    </submittedName>
</protein>
<comment type="caution">
    <text evidence="2">The sequence shown here is derived from an EMBL/GenBank/DDBJ whole genome shotgun (WGS) entry which is preliminary data.</text>
</comment>
<name>A0A3D8SH62_9HELO</name>
<evidence type="ECO:0000313" key="2">
    <source>
        <dbReference type="EMBL" id="RDW85689.1"/>
    </source>
</evidence>
<proteinExistence type="predicted"/>
<feature type="region of interest" description="Disordered" evidence="1">
    <location>
        <begin position="1"/>
        <end position="30"/>
    </location>
</feature>